<gene>
    <name evidence="2" type="ORF">A3F94_02265</name>
</gene>
<comment type="caution">
    <text evidence="2">The sequence shown here is derived from an EMBL/GenBank/DDBJ whole genome shotgun (WGS) entry which is preliminary data.</text>
</comment>
<reference evidence="2 3" key="1">
    <citation type="journal article" date="2016" name="Nat. Commun.">
        <title>Thousands of microbial genomes shed light on interconnected biogeochemical processes in an aquifer system.</title>
        <authorList>
            <person name="Anantharaman K."/>
            <person name="Brown C.T."/>
            <person name="Hug L.A."/>
            <person name="Sharon I."/>
            <person name="Castelle C.J."/>
            <person name="Probst A.J."/>
            <person name="Thomas B.C."/>
            <person name="Singh A."/>
            <person name="Wilkins M.J."/>
            <person name="Karaoz U."/>
            <person name="Brodie E.L."/>
            <person name="Williams K.H."/>
            <person name="Hubbard S.S."/>
            <person name="Banfield J.F."/>
        </authorList>
    </citation>
    <scope>NUCLEOTIDE SEQUENCE [LARGE SCALE GENOMIC DNA]</scope>
</reference>
<dbReference type="EMBL" id="MHOK01000024">
    <property type="protein sequence ID" value="OGZ61368.1"/>
    <property type="molecule type" value="Genomic_DNA"/>
</dbReference>
<evidence type="ECO:0000256" key="1">
    <source>
        <dbReference type="SAM" id="MobiDB-lite"/>
    </source>
</evidence>
<name>A0A1G2HHK7_9BACT</name>
<feature type="compositionally biased region" description="Basic and acidic residues" evidence="1">
    <location>
        <begin position="30"/>
        <end position="45"/>
    </location>
</feature>
<sequence>MCGRAAEEYFMLAMVNVGFQEIKDTVFERDETGKKKAKKKAENKANMRKQHKKMDPSTFRRTTRGEEAQKKDFIVRLPGSYIKGSQVVLMPLIPIQLTLAWYENGYTLIDKIKASEAGKIALIWADERFGTGAQRHRNLFKLLRDAAEGQKEALKSFVELLKESCRNYLRKQNGITHEEIESALVLITV</sequence>
<protein>
    <submittedName>
        <fullName evidence="2">Uncharacterized protein</fullName>
    </submittedName>
</protein>
<dbReference type="AlphaFoldDB" id="A0A1G2HHK7"/>
<proteinExistence type="predicted"/>
<feature type="region of interest" description="Disordered" evidence="1">
    <location>
        <begin position="30"/>
        <end position="64"/>
    </location>
</feature>
<accession>A0A1G2HHK7</accession>
<dbReference type="STRING" id="1802165.A3F94_02265"/>
<evidence type="ECO:0000313" key="3">
    <source>
        <dbReference type="Proteomes" id="UP000176770"/>
    </source>
</evidence>
<organism evidence="2 3">
    <name type="scientific">Candidatus Spechtbacteria bacterium RIFCSPLOWO2_12_FULL_38_22</name>
    <dbReference type="NCBI Taxonomy" id="1802165"/>
    <lineage>
        <taxon>Bacteria</taxon>
        <taxon>Candidatus Spechtiibacteriota</taxon>
    </lineage>
</organism>
<evidence type="ECO:0000313" key="2">
    <source>
        <dbReference type="EMBL" id="OGZ61368.1"/>
    </source>
</evidence>
<dbReference type="Proteomes" id="UP000176770">
    <property type="component" value="Unassembled WGS sequence"/>
</dbReference>